<gene>
    <name evidence="2" type="primary">HNAJ_LOCUS8404</name>
    <name evidence="2" type="ORF">TNCV_4322151</name>
</gene>
<dbReference type="EMBL" id="BMAU01021290">
    <property type="protein sequence ID" value="GFY09536.1"/>
    <property type="molecule type" value="Genomic_DNA"/>
</dbReference>
<keyword evidence="2" id="KW-0695">RNA-directed DNA polymerase</keyword>
<dbReference type="Pfam" id="PF00078">
    <property type="entry name" value="RVT_1"/>
    <property type="match status" value="1"/>
</dbReference>
<name>A0A8X6SAH5_TRICX</name>
<keyword evidence="2" id="KW-0808">Transferase</keyword>
<accession>A0A8X6SAH5</accession>
<reference evidence="2" key="1">
    <citation type="submission" date="2020-08" db="EMBL/GenBank/DDBJ databases">
        <title>Multicomponent nature underlies the extraordinary mechanical properties of spider dragline silk.</title>
        <authorList>
            <person name="Kono N."/>
            <person name="Nakamura H."/>
            <person name="Mori M."/>
            <person name="Yoshida Y."/>
            <person name="Ohtoshi R."/>
            <person name="Malay A.D."/>
            <person name="Moran D.A.P."/>
            <person name="Tomita M."/>
            <person name="Numata K."/>
            <person name="Arakawa K."/>
        </authorList>
    </citation>
    <scope>NUCLEOTIDE SEQUENCE</scope>
</reference>
<protein>
    <submittedName>
        <fullName evidence="2">Reverse transcriptase domain-containing protein</fullName>
    </submittedName>
</protein>
<keyword evidence="2" id="KW-0548">Nucleotidyltransferase</keyword>
<comment type="caution">
    <text evidence="2">The sequence shown here is derived from an EMBL/GenBank/DDBJ whole genome shotgun (WGS) entry which is preliminary data.</text>
</comment>
<evidence type="ECO:0000313" key="2">
    <source>
        <dbReference type="EMBL" id="GFY09536.1"/>
    </source>
</evidence>
<dbReference type="PROSITE" id="PS50878">
    <property type="entry name" value="RT_POL"/>
    <property type="match status" value="1"/>
</dbReference>
<dbReference type="Proteomes" id="UP000887159">
    <property type="component" value="Unassembled WGS sequence"/>
</dbReference>
<feature type="domain" description="Reverse transcriptase" evidence="1">
    <location>
        <begin position="1"/>
        <end position="106"/>
    </location>
</feature>
<evidence type="ECO:0000259" key="1">
    <source>
        <dbReference type="PROSITE" id="PS50878"/>
    </source>
</evidence>
<keyword evidence="3" id="KW-1185">Reference proteome</keyword>
<evidence type="ECO:0000313" key="3">
    <source>
        <dbReference type="Proteomes" id="UP000887159"/>
    </source>
</evidence>
<sequence>MKSAYDLAWREHLLLKLSNISVHSILLGWFKSFLSQRICKARYEGCYSKYKILRTGLPQGSVSSCLFFNLYINDLIAKFGRLVGVECLLYANDLVLWTETPKYHTK</sequence>
<dbReference type="GO" id="GO:0003964">
    <property type="term" value="F:RNA-directed DNA polymerase activity"/>
    <property type="evidence" value="ECO:0007669"/>
    <property type="project" value="UniProtKB-KW"/>
</dbReference>
<dbReference type="InterPro" id="IPR000477">
    <property type="entry name" value="RT_dom"/>
</dbReference>
<dbReference type="AlphaFoldDB" id="A0A8X6SAH5"/>
<organism evidence="2 3">
    <name type="scientific">Trichonephila clavipes</name>
    <name type="common">Golden silk orbweaver</name>
    <name type="synonym">Nephila clavipes</name>
    <dbReference type="NCBI Taxonomy" id="2585209"/>
    <lineage>
        <taxon>Eukaryota</taxon>
        <taxon>Metazoa</taxon>
        <taxon>Ecdysozoa</taxon>
        <taxon>Arthropoda</taxon>
        <taxon>Chelicerata</taxon>
        <taxon>Arachnida</taxon>
        <taxon>Araneae</taxon>
        <taxon>Araneomorphae</taxon>
        <taxon>Entelegynae</taxon>
        <taxon>Araneoidea</taxon>
        <taxon>Nephilidae</taxon>
        <taxon>Trichonephila</taxon>
    </lineage>
</organism>
<proteinExistence type="predicted"/>